<evidence type="ECO:0000256" key="8">
    <source>
        <dbReference type="RuleBase" id="RU004013"/>
    </source>
</evidence>
<dbReference type="PROSITE" id="PS00469">
    <property type="entry name" value="NDPK"/>
    <property type="match status" value="1"/>
</dbReference>
<evidence type="ECO:0000256" key="3">
    <source>
        <dbReference type="ARBA" id="ARBA00022741"/>
    </source>
</evidence>
<dbReference type="WBParaSite" id="ACRNAN_scaffold4433.g8952.t1">
    <property type="protein sequence ID" value="ACRNAN_scaffold4433.g8952.t1"/>
    <property type="gene ID" value="ACRNAN_scaffold4433.g8952"/>
</dbReference>
<dbReference type="Proteomes" id="UP000887540">
    <property type="component" value="Unplaced"/>
</dbReference>
<keyword evidence="3 8" id="KW-0547">Nucleotide-binding</keyword>
<sequence>MILKSISNSGLEVIKCQEVRLNRQQAEQLYAIHMGKFFYERLIRHVTSGPIIAMILSSKNGDAIKCWRNLIGPSKMFKGLLHSEDPNYTLREKFALSDARNVAHGSDSEIEFQREVRVFESLFEVENTG</sequence>
<evidence type="ECO:0000259" key="9">
    <source>
        <dbReference type="SMART" id="SM00562"/>
    </source>
</evidence>
<comment type="catalytic activity">
    <reaction evidence="8">
        <text>a 2'-deoxyribonucleoside 5'-diphosphate + ATP = a 2'-deoxyribonucleoside 5'-triphosphate + ADP</text>
        <dbReference type="Rhea" id="RHEA:44640"/>
        <dbReference type="ChEBI" id="CHEBI:30616"/>
        <dbReference type="ChEBI" id="CHEBI:61560"/>
        <dbReference type="ChEBI" id="CHEBI:73316"/>
        <dbReference type="ChEBI" id="CHEBI:456216"/>
        <dbReference type="EC" id="2.7.4.6"/>
    </reaction>
</comment>
<proteinExistence type="inferred from homology"/>
<dbReference type="Pfam" id="PF00334">
    <property type="entry name" value="NDK"/>
    <property type="match status" value="1"/>
</dbReference>
<dbReference type="PANTHER" id="PTHR46161:SF3">
    <property type="entry name" value="NUCLEOSIDE DIPHOSPHATE KINASE DDB_G0292928-RELATED"/>
    <property type="match status" value="1"/>
</dbReference>
<organism evidence="10 11">
    <name type="scientific">Acrobeloides nanus</name>
    <dbReference type="NCBI Taxonomy" id="290746"/>
    <lineage>
        <taxon>Eukaryota</taxon>
        <taxon>Metazoa</taxon>
        <taxon>Ecdysozoa</taxon>
        <taxon>Nematoda</taxon>
        <taxon>Chromadorea</taxon>
        <taxon>Rhabditida</taxon>
        <taxon>Tylenchina</taxon>
        <taxon>Cephalobomorpha</taxon>
        <taxon>Cephaloboidea</taxon>
        <taxon>Cephalobidae</taxon>
        <taxon>Acrobeloides</taxon>
    </lineage>
</organism>
<dbReference type="InterPro" id="IPR036850">
    <property type="entry name" value="NDK-like_dom_sf"/>
</dbReference>
<keyword evidence="4 8" id="KW-0418">Kinase</keyword>
<dbReference type="AlphaFoldDB" id="A0A914DY87"/>
<keyword evidence="10" id="KW-1185">Reference proteome</keyword>
<dbReference type="PANTHER" id="PTHR46161">
    <property type="entry name" value="NUCLEOSIDE DIPHOSPHATE KINASE"/>
    <property type="match status" value="1"/>
</dbReference>
<dbReference type="SMART" id="SM00562">
    <property type="entry name" value="NDK"/>
    <property type="match status" value="1"/>
</dbReference>
<keyword evidence="5 8" id="KW-0067">ATP-binding</keyword>
<dbReference type="GO" id="GO:0005524">
    <property type="term" value="F:ATP binding"/>
    <property type="evidence" value="ECO:0007669"/>
    <property type="project" value="UniProtKB-KW"/>
</dbReference>
<comment type="similarity">
    <text evidence="1 7">Belongs to the NDK family.</text>
</comment>
<comment type="caution">
    <text evidence="7">Lacks conserved residue(s) required for the propagation of feature annotation.</text>
</comment>
<keyword evidence="6" id="KW-0546">Nucleotide metabolism</keyword>
<dbReference type="GO" id="GO:0009117">
    <property type="term" value="P:nucleotide metabolic process"/>
    <property type="evidence" value="ECO:0007669"/>
    <property type="project" value="UniProtKB-KW"/>
</dbReference>
<dbReference type="SUPFAM" id="SSF54919">
    <property type="entry name" value="Nucleoside diphosphate kinase, NDK"/>
    <property type="match status" value="1"/>
</dbReference>
<evidence type="ECO:0000256" key="1">
    <source>
        <dbReference type="ARBA" id="ARBA00008142"/>
    </source>
</evidence>
<accession>A0A914DY87</accession>
<protein>
    <recommendedName>
        <fullName evidence="8">Nucleoside diphosphate kinase</fullName>
        <ecNumber evidence="8">2.7.4.6</ecNumber>
    </recommendedName>
</protein>
<evidence type="ECO:0000313" key="10">
    <source>
        <dbReference type="Proteomes" id="UP000887540"/>
    </source>
</evidence>
<dbReference type="InterPro" id="IPR034907">
    <property type="entry name" value="NDK-like_dom"/>
</dbReference>
<evidence type="ECO:0000256" key="5">
    <source>
        <dbReference type="ARBA" id="ARBA00022840"/>
    </source>
</evidence>
<feature type="domain" description="Nucleoside diphosphate kinase-like" evidence="9">
    <location>
        <begin position="1"/>
        <end position="127"/>
    </location>
</feature>
<evidence type="ECO:0000256" key="2">
    <source>
        <dbReference type="ARBA" id="ARBA00022679"/>
    </source>
</evidence>
<reference evidence="11" key="1">
    <citation type="submission" date="2022-11" db="UniProtKB">
        <authorList>
            <consortium name="WormBaseParasite"/>
        </authorList>
    </citation>
    <scope>IDENTIFICATION</scope>
</reference>
<dbReference type="PROSITE" id="PS51374">
    <property type="entry name" value="NDPK_LIKE"/>
    <property type="match status" value="1"/>
</dbReference>
<evidence type="ECO:0000256" key="7">
    <source>
        <dbReference type="PROSITE-ProRule" id="PRU00706"/>
    </source>
</evidence>
<dbReference type="Gene3D" id="3.30.70.141">
    <property type="entry name" value="Nucleoside diphosphate kinase-like domain"/>
    <property type="match status" value="1"/>
</dbReference>
<dbReference type="GO" id="GO:0004550">
    <property type="term" value="F:nucleoside diphosphate kinase activity"/>
    <property type="evidence" value="ECO:0007669"/>
    <property type="project" value="UniProtKB-EC"/>
</dbReference>
<dbReference type="InterPro" id="IPR023005">
    <property type="entry name" value="Nucleoside_diP_kinase_AS"/>
</dbReference>
<dbReference type="EC" id="2.7.4.6" evidence="8"/>
<keyword evidence="2 8" id="KW-0808">Transferase</keyword>
<evidence type="ECO:0000313" key="11">
    <source>
        <dbReference type="WBParaSite" id="ACRNAN_scaffold4433.g8952.t1"/>
    </source>
</evidence>
<name>A0A914DY87_9BILA</name>
<evidence type="ECO:0000256" key="4">
    <source>
        <dbReference type="ARBA" id="ARBA00022777"/>
    </source>
</evidence>
<evidence type="ECO:0000256" key="6">
    <source>
        <dbReference type="ARBA" id="ARBA00023080"/>
    </source>
</evidence>